<feature type="binding site" evidence="9">
    <location>
        <position position="123"/>
    </location>
    <ligand>
        <name>S-adenosyl-L-methionine</name>
        <dbReference type="ChEBI" id="CHEBI:59789"/>
    </ligand>
</feature>
<comment type="caution">
    <text evidence="9">Lacks conserved residue(s) required for the propagation of feature annotation.</text>
</comment>
<feature type="binding site" evidence="9">
    <location>
        <position position="68"/>
    </location>
    <ligand>
        <name>S-adenosyl-L-methionine</name>
        <dbReference type="ChEBI" id="CHEBI:59789"/>
    </ligand>
</feature>
<dbReference type="NCBIfam" id="TIGR00091">
    <property type="entry name" value="tRNA (guanosine(46)-N7)-methyltransferase TrmB"/>
    <property type="match status" value="1"/>
</dbReference>
<dbReference type="GO" id="GO:0043527">
    <property type="term" value="C:tRNA methyltransferase complex"/>
    <property type="evidence" value="ECO:0007669"/>
    <property type="project" value="TreeGrafter"/>
</dbReference>
<sequence>MRLRNIPGADEAVSNSPWVIQDAETKKGKWSEVFGKNQPLYIEVGMGKGQFITELSRRNPEINYIGIERYTSVLYRALQKRELLTEECGEEFPNLRYLCVDAKDLPNFFGKGEVDRIYLNFSDPWPKERHARRRLTSREFLARYEEILANGGLVEFKTDNRSLFDFSLEEVKESGWELLVCTYDLHHDKELMEGNVMTEYERKFSNLRNPIHKLVIRKPNRNAE</sequence>
<evidence type="ECO:0000313" key="11">
    <source>
        <dbReference type="Proteomes" id="UP001197875"/>
    </source>
</evidence>
<dbReference type="AlphaFoldDB" id="A0AAE3DU87"/>
<evidence type="ECO:0000256" key="6">
    <source>
        <dbReference type="ARBA" id="ARBA00022694"/>
    </source>
</evidence>
<dbReference type="GO" id="GO:0008176">
    <property type="term" value="F:tRNA (guanine(46)-N7)-methyltransferase activity"/>
    <property type="evidence" value="ECO:0007669"/>
    <property type="project" value="UniProtKB-UniRule"/>
</dbReference>
<evidence type="ECO:0000313" key="10">
    <source>
        <dbReference type="EMBL" id="MCC2190732.1"/>
    </source>
</evidence>
<dbReference type="InterPro" id="IPR055361">
    <property type="entry name" value="tRNA_methyltr_TrmB_bact"/>
</dbReference>
<keyword evidence="6 9" id="KW-0819">tRNA processing</keyword>
<keyword evidence="3 9" id="KW-0489">Methyltransferase</keyword>
<dbReference type="InterPro" id="IPR003358">
    <property type="entry name" value="tRNA_(Gua-N-7)_MeTrfase_Trmb"/>
</dbReference>
<organism evidence="10 11">
    <name type="scientific">Fusicatenibacter faecihominis</name>
    <dbReference type="NCBI Taxonomy" id="2881276"/>
    <lineage>
        <taxon>Bacteria</taxon>
        <taxon>Bacillati</taxon>
        <taxon>Bacillota</taxon>
        <taxon>Clostridia</taxon>
        <taxon>Lachnospirales</taxon>
        <taxon>Lachnospiraceae</taxon>
        <taxon>Fusicatenibacter</taxon>
    </lineage>
</organism>
<proteinExistence type="inferred from homology"/>
<gene>
    <name evidence="9 10" type="primary">trmB</name>
    <name evidence="10" type="ORF">LKD71_13150</name>
</gene>
<dbReference type="EC" id="2.1.1.33" evidence="9"/>
<evidence type="ECO:0000256" key="1">
    <source>
        <dbReference type="ARBA" id="ARBA00000142"/>
    </source>
</evidence>
<dbReference type="PANTHER" id="PTHR23417:SF14">
    <property type="entry name" value="PENTACOTRIPEPTIDE-REPEAT REGION OF PRORP DOMAIN-CONTAINING PROTEIN"/>
    <property type="match status" value="1"/>
</dbReference>
<evidence type="ECO:0000256" key="7">
    <source>
        <dbReference type="ARBA" id="ARBA00060552"/>
    </source>
</evidence>
<reference evidence="10 11" key="1">
    <citation type="submission" date="2021-10" db="EMBL/GenBank/DDBJ databases">
        <title>Anaerobic single-cell dispensing facilitates the cultivation of human gut bacteria.</title>
        <authorList>
            <person name="Afrizal A."/>
        </authorList>
    </citation>
    <scope>NUCLEOTIDE SEQUENCE [LARGE SCALE GENOMIC DNA]</scope>
    <source>
        <strain evidence="10 11">CLA-AA-H277</strain>
    </source>
</reference>
<protein>
    <recommendedName>
        <fullName evidence="9">tRNA (guanine-N(7)-)-methyltransferase</fullName>
        <ecNumber evidence="9">2.1.1.33</ecNumber>
    </recommendedName>
    <alternativeName>
        <fullName evidence="9">tRNA (guanine(46)-N(7))-methyltransferase</fullName>
    </alternativeName>
    <alternativeName>
        <fullName evidence="9">tRNA(m7G46)-methyltransferase</fullName>
    </alternativeName>
</protein>
<evidence type="ECO:0000256" key="8">
    <source>
        <dbReference type="ARBA" id="ARBA00060767"/>
    </source>
</evidence>
<dbReference type="NCBIfam" id="NF001080">
    <property type="entry name" value="PRK00121.2-2"/>
    <property type="match status" value="1"/>
</dbReference>
<evidence type="ECO:0000256" key="2">
    <source>
        <dbReference type="ARBA" id="ARBA00003015"/>
    </source>
</evidence>
<feature type="binding site" evidence="9">
    <location>
        <begin position="198"/>
        <end position="201"/>
    </location>
    <ligand>
        <name>substrate</name>
    </ligand>
</feature>
<keyword evidence="11" id="KW-1185">Reference proteome</keyword>
<comment type="catalytic activity">
    <reaction evidence="1 9">
        <text>guanosine(46) in tRNA + S-adenosyl-L-methionine = N(7)-methylguanosine(46) in tRNA + S-adenosyl-L-homocysteine</text>
        <dbReference type="Rhea" id="RHEA:42708"/>
        <dbReference type="Rhea" id="RHEA-COMP:10188"/>
        <dbReference type="Rhea" id="RHEA-COMP:10189"/>
        <dbReference type="ChEBI" id="CHEBI:57856"/>
        <dbReference type="ChEBI" id="CHEBI:59789"/>
        <dbReference type="ChEBI" id="CHEBI:74269"/>
        <dbReference type="ChEBI" id="CHEBI:74480"/>
        <dbReference type="EC" id="2.1.1.33"/>
    </reaction>
</comment>
<dbReference type="SUPFAM" id="SSF53335">
    <property type="entry name" value="S-adenosyl-L-methionine-dependent methyltransferases"/>
    <property type="match status" value="1"/>
</dbReference>
<comment type="pathway">
    <text evidence="7 9">tRNA modification; N(7)-methylguanine-tRNA biosynthesis.</text>
</comment>
<name>A0AAE3DU87_9FIRM</name>
<evidence type="ECO:0000256" key="4">
    <source>
        <dbReference type="ARBA" id="ARBA00022679"/>
    </source>
</evidence>
<feature type="binding site" evidence="9">
    <location>
        <position position="127"/>
    </location>
    <ligand>
        <name>substrate</name>
    </ligand>
</feature>
<keyword evidence="4 9" id="KW-0808">Transferase</keyword>
<dbReference type="HAMAP" id="MF_01057">
    <property type="entry name" value="tRNA_methyltr_TrmB"/>
    <property type="match status" value="1"/>
</dbReference>
<dbReference type="Gene3D" id="3.40.50.150">
    <property type="entry name" value="Vaccinia Virus protein VP39"/>
    <property type="match status" value="1"/>
</dbReference>
<dbReference type="Proteomes" id="UP001197875">
    <property type="component" value="Unassembled WGS sequence"/>
</dbReference>
<dbReference type="FunFam" id="3.40.50.150:FF:000035">
    <property type="entry name" value="tRNA (guanine-N(7)-)-methyltransferase"/>
    <property type="match status" value="1"/>
</dbReference>
<evidence type="ECO:0000256" key="9">
    <source>
        <dbReference type="HAMAP-Rule" id="MF_01057"/>
    </source>
</evidence>
<evidence type="ECO:0000256" key="3">
    <source>
        <dbReference type="ARBA" id="ARBA00022603"/>
    </source>
</evidence>
<dbReference type="RefSeq" id="WP_178045203.1">
    <property type="nucleotide sequence ID" value="NZ_JAJEPR010000026.1"/>
</dbReference>
<dbReference type="Pfam" id="PF02390">
    <property type="entry name" value="Methyltransf_4"/>
    <property type="match status" value="1"/>
</dbReference>
<feature type="binding site" evidence="9">
    <location>
        <position position="101"/>
    </location>
    <ligand>
        <name>S-adenosyl-L-methionine</name>
        <dbReference type="ChEBI" id="CHEBI:59789"/>
    </ligand>
</feature>
<comment type="function">
    <text evidence="2 9">Catalyzes the formation of N(7)-methylguanine at position 46 (m7G46) in tRNA.</text>
</comment>
<dbReference type="PANTHER" id="PTHR23417">
    <property type="entry name" value="3-DEOXY-D-MANNO-OCTULOSONIC-ACID TRANSFERASE/TRNA GUANINE-N 7 - -METHYLTRANSFERASE"/>
    <property type="match status" value="1"/>
</dbReference>
<feature type="binding site" evidence="9">
    <location>
        <position position="159"/>
    </location>
    <ligand>
        <name>substrate</name>
    </ligand>
</feature>
<comment type="caution">
    <text evidence="10">The sequence shown here is derived from an EMBL/GenBank/DDBJ whole genome shotgun (WGS) entry which is preliminary data.</text>
</comment>
<dbReference type="EMBL" id="JAJEPR010000026">
    <property type="protein sequence ID" value="MCC2190732.1"/>
    <property type="molecule type" value="Genomic_DNA"/>
</dbReference>
<dbReference type="InterPro" id="IPR029063">
    <property type="entry name" value="SAM-dependent_MTases_sf"/>
</dbReference>
<evidence type="ECO:0000256" key="5">
    <source>
        <dbReference type="ARBA" id="ARBA00022691"/>
    </source>
</evidence>
<feature type="binding site" evidence="9">
    <location>
        <position position="43"/>
    </location>
    <ligand>
        <name>S-adenosyl-L-methionine</name>
        <dbReference type="ChEBI" id="CHEBI:59789"/>
    </ligand>
</feature>
<keyword evidence="5 9" id="KW-0949">S-adenosyl-L-methionine</keyword>
<dbReference type="PROSITE" id="PS51625">
    <property type="entry name" value="SAM_MT_TRMB"/>
    <property type="match status" value="1"/>
</dbReference>
<comment type="similarity">
    <text evidence="8 9">Belongs to the class I-like SAM-binding methyltransferase superfamily. TrmB family.</text>
</comment>
<accession>A0AAE3DU87</accession>